<dbReference type="InterPro" id="IPR050300">
    <property type="entry name" value="GDXG_lipolytic_enzyme"/>
</dbReference>
<protein>
    <submittedName>
        <fullName evidence="3">Acetyl esterase/lipase</fullName>
    </submittedName>
</protein>
<dbReference type="EMBL" id="JAFBCV010000017">
    <property type="protein sequence ID" value="MBM7840834.1"/>
    <property type="molecule type" value="Genomic_DNA"/>
</dbReference>
<dbReference type="Proteomes" id="UP001179280">
    <property type="component" value="Unassembled WGS sequence"/>
</dbReference>
<dbReference type="RefSeq" id="WP_204468680.1">
    <property type="nucleotide sequence ID" value="NZ_JAFBCV010000017.1"/>
</dbReference>
<evidence type="ECO:0000313" key="3">
    <source>
        <dbReference type="EMBL" id="MBM7840834.1"/>
    </source>
</evidence>
<dbReference type="InterPro" id="IPR029058">
    <property type="entry name" value="AB_hydrolase_fold"/>
</dbReference>
<organism evidence="3 4">
    <name type="scientific">Shouchella xiaoxiensis</name>
    <dbReference type="NCBI Taxonomy" id="766895"/>
    <lineage>
        <taxon>Bacteria</taxon>
        <taxon>Bacillati</taxon>
        <taxon>Bacillota</taxon>
        <taxon>Bacilli</taxon>
        <taxon>Bacillales</taxon>
        <taxon>Bacillaceae</taxon>
        <taxon>Shouchella</taxon>
    </lineage>
</organism>
<accession>A0ABS2T2C2</accession>
<reference evidence="3" key="1">
    <citation type="submission" date="2021-01" db="EMBL/GenBank/DDBJ databases">
        <title>Genomic Encyclopedia of Type Strains, Phase IV (KMG-IV): sequencing the most valuable type-strain genomes for metagenomic binning, comparative biology and taxonomic classification.</title>
        <authorList>
            <person name="Goeker M."/>
        </authorList>
    </citation>
    <scope>NUCLEOTIDE SEQUENCE</scope>
    <source>
        <strain evidence="3">DSM 21943</strain>
    </source>
</reference>
<dbReference type="Gene3D" id="3.40.50.1820">
    <property type="entry name" value="alpha/beta hydrolase"/>
    <property type="match status" value="1"/>
</dbReference>
<comment type="caution">
    <text evidence="3">The sequence shown here is derived from an EMBL/GenBank/DDBJ whole genome shotgun (WGS) entry which is preliminary data.</text>
</comment>
<evidence type="ECO:0000256" key="1">
    <source>
        <dbReference type="ARBA" id="ARBA00022801"/>
    </source>
</evidence>
<dbReference type="SUPFAM" id="SSF53474">
    <property type="entry name" value="alpha/beta-Hydrolases"/>
    <property type="match status" value="1"/>
</dbReference>
<evidence type="ECO:0000259" key="2">
    <source>
        <dbReference type="Pfam" id="PF07859"/>
    </source>
</evidence>
<name>A0ABS2T2C2_9BACI</name>
<keyword evidence="4" id="KW-1185">Reference proteome</keyword>
<proteinExistence type="predicted"/>
<feature type="domain" description="Alpha/beta hydrolase fold-3" evidence="2">
    <location>
        <begin position="30"/>
        <end position="234"/>
    </location>
</feature>
<dbReference type="Pfam" id="PF07859">
    <property type="entry name" value="Abhydrolase_3"/>
    <property type="match status" value="1"/>
</dbReference>
<dbReference type="InterPro" id="IPR013094">
    <property type="entry name" value="AB_hydrolase_3"/>
</dbReference>
<dbReference type="PANTHER" id="PTHR48081">
    <property type="entry name" value="AB HYDROLASE SUPERFAMILY PROTEIN C4A8.06C"/>
    <property type="match status" value="1"/>
</dbReference>
<dbReference type="PANTHER" id="PTHR48081:SF8">
    <property type="entry name" value="ALPHA_BETA HYDROLASE FOLD-3 DOMAIN-CONTAINING PROTEIN-RELATED"/>
    <property type="match status" value="1"/>
</dbReference>
<sequence>MTKKTISGYNGDEITIHIYEPTDVETKNCLVYFHGGAFALKEAPYHLNLCFDYALQTPCKLVFVDYRLLPKYTFPFGLEDGYAATKWVFDHPEELDIKKDRIAVGGDSAGAAIAAGVTLLARDRAEMEIAFQLLIYPVMDKKQQTASMQTYTDTPMWNSVLNKKMWKLYLKDTASDANYASPIDADSHHNLPSAYIEVAEFDCLRDEGIHYAEALRNEQIDVILNKTEGTVHGYDMVESSEIVLKSKALRIEVLKKAFE</sequence>
<evidence type="ECO:0000313" key="4">
    <source>
        <dbReference type="Proteomes" id="UP001179280"/>
    </source>
</evidence>
<gene>
    <name evidence="3" type="ORF">JOC54_004127</name>
</gene>
<keyword evidence="1" id="KW-0378">Hydrolase</keyword>